<dbReference type="InterPro" id="IPR013785">
    <property type="entry name" value="Aldolase_TIM"/>
</dbReference>
<reference evidence="1" key="1">
    <citation type="journal article" date="2014" name="Int. J. Syst. Evol. Microbiol.">
        <title>Complete genome sequence of Corynebacterium casei LMG S-19264T (=DSM 44701T), isolated from a smear-ripened cheese.</title>
        <authorList>
            <consortium name="US DOE Joint Genome Institute (JGI-PGF)"/>
            <person name="Walter F."/>
            <person name="Albersmeier A."/>
            <person name="Kalinowski J."/>
            <person name="Ruckert C."/>
        </authorList>
    </citation>
    <scope>NUCLEOTIDE SEQUENCE</scope>
    <source>
        <strain evidence="1">CGMCC 1.12777</strain>
    </source>
</reference>
<dbReference type="Proteomes" id="UP000656813">
    <property type="component" value="Unassembled WGS sequence"/>
</dbReference>
<accession>A0A8J3ENK7</accession>
<dbReference type="SUPFAM" id="SSF51445">
    <property type="entry name" value="(Trans)glycosidases"/>
    <property type="match status" value="1"/>
</dbReference>
<proteinExistence type="predicted"/>
<comment type="caution">
    <text evidence="1">The sequence shown here is derived from an EMBL/GenBank/DDBJ whole genome shotgun (WGS) entry which is preliminary data.</text>
</comment>
<evidence type="ECO:0000313" key="1">
    <source>
        <dbReference type="EMBL" id="GGH86454.1"/>
    </source>
</evidence>
<sequence length="528" mass="60291">MSFLSICQTPDKISVETDINWIDLDRSNTNEWDKSGIEVHVPIQNKEMRIFLSSQSDGIKRIMIRWNRAVSSQLQILGDHWERGYGDLEWRGIVPERILPWYFLTYDHTSTHGYGVKTGPNSLCFWQIDSSGVSLCLDVRNGGKGVQLGHRQLHAASIVERRGRESEKPFVAVQRFCQLLCESPRLPKVPIYGGNNWYYAYGNSSHDEILDDTKLIASLASNADNRPFMVIDDGWQICHSKACNGGPWFKGNYKFPDMEKLATQIKEIGARPGIWMRPMLTTESIPSSWILQNQNKQQFSFDGQVMDPSVEGVLEFIFNDVRRLSNWGYELIKHDFSTYDIFGRWGFEMGEQITHEGWSFSNPMKTTAEIILELYQTIRVAAGESLVIGCNTISHLAAGIMDIQRTGDDTSGKEWERTRKYGINTLAFRMPQHKTFYAVDADCVGITKEIPWSLNSKWLDLLSRSGTPLFISADPDAVGKEQKRAIKNAFEWASRPLTIGEPLDWLNTTCPVKWSLNGERASFDWFNQ</sequence>
<reference evidence="1" key="2">
    <citation type="submission" date="2020-09" db="EMBL/GenBank/DDBJ databases">
        <authorList>
            <person name="Sun Q."/>
            <person name="Zhou Y."/>
        </authorList>
    </citation>
    <scope>NUCLEOTIDE SEQUENCE</scope>
    <source>
        <strain evidence="1">CGMCC 1.12777</strain>
    </source>
</reference>
<dbReference type="InterPro" id="IPR017853">
    <property type="entry name" value="GH"/>
</dbReference>
<dbReference type="RefSeq" id="WP_188498601.1">
    <property type="nucleotide sequence ID" value="NZ_BMFV01000032.1"/>
</dbReference>
<gene>
    <name evidence="1" type="ORF">GCM10007096_34200</name>
</gene>
<name>A0A8J3ENK7_9BACL</name>
<evidence type="ECO:0008006" key="3">
    <source>
        <dbReference type="Google" id="ProtNLM"/>
    </source>
</evidence>
<dbReference type="Gene3D" id="3.20.20.70">
    <property type="entry name" value="Aldolase class I"/>
    <property type="match status" value="1"/>
</dbReference>
<keyword evidence="2" id="KW-1185">Reference proteome</keyword>
<evidence type="ECO:0000313" key="2">
    <source>
        <dbReference type="Proteomes" id="UP000656813"/>
    </source>
</evidence>
<organism evidence="1 2">
    <name type="scientific">Pullulanibacillus pueri</name>
    <dbReference type="NCBI Taxonomy" id="1437324"/>
    <lineage>
        <taxon>Bacteria</taxon>
        <taxon>Bacillati</taxon>
        <taxon>Bacillota</taxon>
        <taxon>Bacilli</taxon>
        <taxon>Bacillales</taxon>
        <taxon>Sporolactobacillaceae</taxon>
        <taxon>Pullulanibacillus</taxon>
    </lineage>
</organism>
<dbReference type="AlphaFoldDB" id="A0A8J3ENK7"/>
<dbReference type="EMBL" id="BMFV01000032">
    <property type="protein sequence ID" value="GGH86454.1"/>
    <property type="molecule type" value="Genomic_DNA"/>
</dbReference>
<protein>
    <recommendedName>
        <fullName evidence="3">Alpha-galactosidase</fullName>
    </recommendedName>
</protein>